<evidence type="ECO:0000256" key="3">
    <source>
        <dbReference type="ARBA" id="ARBA00022692"/>
    </source>
</evidence>
<dbReference type="InterPro" id="IPR000620">
    <property type="entry name" value="EamA_dom"/>
</dbReference>
<dbReference type="Pfam" id="PF00892">
    <property type="entry name" value="EamA"/>
    <property type="match status" value="2"/>
</dbReference>
<feature type="transmembrane region" description="Helical" evidence="6">
    <location>
        <begin position="276"/>
        <end position="293"/>
    </location>
</feature>
<evidence type="ECO:0000256" key="1">
    <source>
        <dbReference type="ARBA" id="ARBA00004651"/>
    </source>
</evidence>
<feature type="transmembrane region" description="Helical" evidence="6">
    <location>
        <begin position="44"/>
        <end position="64"/>
    </location>
</feature>
<feature type="domain" description="EamA" evidence="7">
    <location>
        <begin position="17"/>
        <end position="148"/>
    </location>
</feature>
<evidence type="ECO:0000256" key="5">
    <source>
        <dbReference type="ARBA" id="ARBA00023136"/>
    </source>
</evidence>
<dbReference type="InterPro" id="IPR037185">
    <property type="entry name" value="EmrE-like"/>
</dbReference>
<gene>
    <name evidence="8" type="ORF">NWE54_23740</name>
</gene>
<feature type="transmembrane region" description="Helical" evidence="6">
    <location>
        <begin position="76"/>
        <end position="101"/>
    </location>
</feature>
<evidence type="ECO:0000256" key="4">
    <source>
        <dbReference type="ARBA" id="ARBA00022989"/>
    </source>
</evidence>
<keyword evidence="2" id="KW-1003">Cell membrane</keyword>
<dbReference type="PANTHER" id="PTHR32322">
    <property type="entry name" value="INNER MEMBRANE TRANSPORTER"/>
    <property type="match status" value="1"/>
</dbReference>
<feature type="transmembrane region" description="Helical" evidence="6">
    <location>
        <begin position="249"/>
        <end position="270"/>
    </location>
</feature>
<proteinExistence type="predicted"/>
<sequence length="302" mass="31342">MTVTGSASMPASQTVGKALLMVTAFGWGLNWSVLKFVLQDWPPLFARGTAGLIGALCLALLAMARGDSLAVPKEARAPLVIAAAINVFAWMGFTALALNWLKVSEGALIAYSMPIWAMMLAWPLLGARPTRRSLVALGLSITGMVVLMGGPEFSAAKLPGALFALAAAVLFALGTVKARKPLAMPGPAVAAWQVALGCLPMVVLGLTLEQPHITALSPRGALGLAYMAVGPMALCYLTWFGALKRLPTAVAATSMLIVPVVGTLTAVPLLGETLGLRELIAIVLTIGGVALALRRDPARREA</sequence>
<accession>A0A9E7ZML6</accession>
<evidence type="ECO:0000256" key="6">
    <source>
        <dbReference type="SAM" id="Phobius"/>
    </source>
</evidence>
<keyword evidence="3 6" id="KW-0812">Transmembrane</keyword>
<feature type="domain" description="EamA" evidence="7">
    <location>
        <begin position="159"/>
        <end position="293"/>
    </location>
</feature>
<dbReference type="GO" id="GO:0005886">
    <property type="term" value="C:plasma membrane"/>
    <property type="evidence" value="ECO:0007669"/>
    <property type="project" value="UniProtKB-SubCell"/>
</dbReference>
<feature type="transmembrane region" description="Helical" evidence="6">
    <location>
        <begin position="134"/>
        <end position="150"/>
    </location>
</feature>
<feature type="transmembrane region" description="Helical" evidence="6">
    <location>
        <begin position="188"/>
        <end position="208"/>
    </location>
</feature>
<reference evidence="8" key="1">
    <citation type="submission" date="2022-08" db="EMBL/GenBank/DDBJ databases">
        <title>Complete Genome Sequences of 2 Bosea sp. soil isolates.</title>
        <authorList>
            <person name="Alvarez Arevalo M."/>
            <person name="Sterndorff E.B."/>
            <person name="Faurdal D."/>
            <person name="Joergensen T.S."/>
            <person name="Weber T."/>
        </authorList>
    </citation>
    <scope>NUCLEOTIDE SEQUENCE</scope>
    <source>
        <strain evidence="8">NBC_00436</strain>
    </source>
</reference>
<dbReference type="PANTHER" id="PTHR32322:SF18">
    <property type="entry name" value="S-ADENOSYLMETHIONINE_S-ADENOSYLHOMOCYSTEINE TRANSPORTER"/>
    <property type="match status" value="1"/>
</dbReference>
<organism evidence="8">
    <name type="scientific">Bosea sp. NBC_00436</name>
    <dbReference type="NCBI Taxonomy" id="2969620"/>
    <lineage>
        <taxon>Bacteria</taxon>
        <taxon>Pseudomonadati</taxon>
        <taxon>Pseudomonadota</taxon>
        <taxon>Alphaproteobacteria</taxon>
        <taxon>Hyphomicrobiales</taxon>
        <taxon>Boseaceae</taxon>
        <taxon>Bosea</taxon>
    </lineage>
</organism>
<feature type="transmembrane region" description="Helical" evidence="6">
    <location>
        <begin position="18"/>
        <end position="38"/>
    </location>
</feature>
<feature type="transmembrane region" description="Helical" evidence="6">
    <location>
        <begin position="156"/>
        <end position="176"/>
    </location>
</feature>
<dbReference type="AlphaFoldDB" id="A0A9E7ZML6"/>
<keyword evidence="4 6" id="KW-1133">Transmembrane helix</keyword>
<comment type="subcellular location">
    <subcellularLocation>
        <location evidence="1">Cell membrane</location>
        <topology evidence="1">Multi-pass membrane protein</topology>
    </subcellularLocation>
</comment>
<name>A0A9E7ZML6_9HYPH</name>
<dbReference type="InterPro" id="IPR050638">
    <property type="entry name" value="AA-Vitamin_Transporters"/>
</dbReference>
<feature type="transmembrane region" description="Helical" evidence="6">
    <location>
        <begin position="220"/>
        <end position="242"/>
    </location>
</feature>
<evidence type="ECO:0000313" key="8">
    <source>
        <dbReference type="EMBL" id="UZF86734.1"/>
    </source>
</evidence>
<evidence type="ECO:0000256" key="2">
    <source>
        <dbReference type="ARBA" id="ARBA00022475"/>
    </source>
</evidence>
<evidence type="ECO:0000259" key="7">
    <source>
        <dbReference type="Pfam" id="PF00892"/>
    </source>
</evidence>
<keyword evidence="5 6" id="KW-0472">Membrane</keyword>
<dbReference type="SUPFAM" id="SSF103481">
    <property type="entry name" value="Multidrug resistance efflux transporter EmrE"/>
    <property type="match status" value="2"/>
</dbReference>
<protein>
    <submittedName>
        <fullName evidence="8">DMT family transporter</fullName>
    </submittedName>
</protein>
<dbReference type="EMBL" id="CP102774">
    <property type="protein sequence ID" value="UZF86734.1"/>
    <property type="molecule type" value="Genomic_DNA"/>
</dbReference>
<feature type="transmembrane region" description="Helical" evidence="6">
    <location>
        <begin position="107"/>
        <end position="127"/>
    </location>
</feature>